<dbReference type="AlphaFoldDB" id="A0A1J7JV63"/>
<keyword evidence="2" id="KW-1185">Reference proteome</keyword>
<evidence type="ECO:0000313" key="1">
    <source>
        <dbReference type="EMBL" id="OIW33928.1"/>
    </source>
</evidence>
<dbReference type="InParanoid" id="A0A1J7JV63"/>
<reference evidence="1 2" key="1">
    <citation type="submission" date="2016-10" db="EMBL/GenBank/DDBJ databases">
        <title>Draft genome sequence of Coniochaeta ligniaria NRRL30616, a lignocellulolytic fungus for bioabatement of inhibitors in plant biomass hydrolysates.</title>
        <authorList>
            <consortium name="DOE Joint Genome Institute"/>
            <person name="Jimenez D.J."/>
            <person name="Hector R.E."/>
            <person name="Riley R."/>
            <person name="Sun H."/>
            <person name="Grigoriev I.V."/>
            <person name="Van Elsas J.D."/>
            <person name="Nichols N.N."/>
        </authorList>
    </citation>
    <scope>NUCLEOTIDE SEQUENCE [LARGE SCALE GENOMIC DNA]</scope>
    <source>
        <strain evidence="1 2">NRRL 30616</strain>
    </source>
</reference>
<dbReference type="OrthoDB" id="5090566at2759"/>
<accession>A0A1J7JV63</accession>
<dbReference type="Proteomes" id="UP000182658">
    <property type="component" value="Unassembled WGS sequence"/>
</dbReference>
<gene>
    <name evidence="1" type="ORF">CONLIGDRAFT_696651</name>
</gene>
<sequence length="273" mass="31143">MSIIVPATGIVRKFYDEAIDNQIEYPSSAFWQIWLQRAFFELDTYGIVCEYSADGSRKRTNAIVRRYDAHHDTLSSLTWHEAKRPGVNPKEVEKQSPRHDLQLVPFSSGDILVDQYIHADSDDAWIMYDFVGYVKEQVPLGDAPTLPSQAHLLPVGGDFGESSMQGQNDEQTEAQYDDGQMEEAQYDDDAECSAQMAEGSAAMAERPEPTWSKIRLERIRHLAKRDGYLFTTINGHRKSTDKGDWTEITVKGKRAWHYSYKGTNYYTRDQPGS</sequence>
<protein>
    <submittedName>
        <fullName evidence="1">Uncharacterized protein</fullName>
    </submittedName>
</protein>
<proteinExistence type="predicted"/>
<dbReference type="EMBL" id="KV875094">
    <property type="protein sequence ID" value="OIW33928.1"/>
    <property type="molecule type" value="Genomic_DNA"/>
</dbReference>
<evidence type="ECO:0000313" key="2">
    <source>
        <dbReference type="Proteomes" id="UP000182658"/>
    </source>
</evidence>
<organism evidence="1 2">
    <name type="scientific">Coniochaeta ligniaria NRRL 30616</name>
    <dbReference type="NCBI Taxonomy" id="1408157"/>
    <lineage>
        <taxon>Eukaryota</taxon>
        <taxon>Fungi</taxon>
        <taxon>Dikarya</taxon>
        <taxon>Ascomycota</taxon>
        <taxon>Pezizomycotina</taxon>
        <taxon>Sordariomycetes</taxon>
        <taxon>Sordariomycetidae</taxon>
        <taxon>Coniochaetales</taxon>
        <taxon>Coniochaetaceae</taxon>
        <taxon>Coniochaeta</taxon>
    </lineage>
</organism>
<name>A0A1J7JV63_9PEZI</name>